<dbReference type="HOGENOM" id="CLU_085651_1_0_7"/>
<dbReference type="EMBL" id="CP001999">
    <property type="protein sequence ID" value="ADG94402.1"/>
    <property type="molecule type" value="Genomic_DNA"/>
</dbReference>
<keyword evidence="2" id="KW-1185">Reference proteome</keyword>
<dbReference type="KEGG" id="ant:Arnit_2754"/>
<proteinExistence type="predicted"/>
<organism evidence="1 2">
    <name type="scientific">Arcobacter nitrofigilis (strain ATCC 33309 / DSM 7299 / CCUG 15893 / LMG 7604 / NCTC 12251 / CI)</name>
    <name type="common">Campylobacter nitrofigilis</name>
    <dbReference type="NCBI Taxonomy" id="572480"/>
    <lineage>
        <taxon>Bacteria</taxon>
        <taxon>Pseudomonadati</taxon>
        <taxon>Campylobacterota</taxon>
        <taxon>Epsilonproteobacteria</taxon>
        <taxon>Campylobacterales</taxon>
        <taxon>Arcobacteraceae</taxon>
        <taxon>Arcobacter</taxon>
    </lineage>
</organism>
<dbReference type="Proteomes" id="UP000000939">
    <property type="component" value="Chromosome"/>
</dbReference>
<dbReference type="PANTHER" id="PTHR39327">
    <property type="match status" value="1"/>
</dbReference>
<sequence precursor="true">MKTITFILLISTLIYGHTLQFTQADIAKIKTDPNESAIIKRVQNYEELEKKIKNFSTIRKLGHINSFYNSILPEQDKQKYGISDYWSTRKEFLIAGRGDCEDYTIAKYFSLLENGFSKDSLFLAVVKVKGYTTNHMVLFYFKSRDEIPYVLDNLSFKVLPLNKRPRLHVKFIFNEKESFLMKNDKISKKVRVNWGKDDKWNNLLKRVYVNKE</sequence>
<dbReference type="InterPro" id="IPR010319">
    <property type="entry name" value="Transglutaminase-like_Cys_pept"/>
</dbReference>
<gene>
    <name evidence="1" type="ordered locus">Arnit_2754</name>
</gene>
<evidence type="ECO:0000313" key="1">
    <source>
        <dbReference type="EMBL" id="ADG94402.1"/>
    </source>
</evidence>
<dbReference type="AlphaFoldDB" id="D5V6Y2"/>
<reference evidence="1 2" key="1">
    <citation type="journal article" date="2010" name="Stand. Genomic Sci.">
        <title>Complete genome sequence of Arcobacter nitrofigilis type strain (CI).</title>
        <authorList>
            <person name="Pati A."/>
            <person name="Gronow S."/>
            <person name="Lapidus A."/>
            <person name="Copeland A."/>
            <person name="Glavina Del Rio T."/>
            <person name="Nolan M."/>
            <person name="Lucas S."/>
            <person name="Tice H."/>
            <person name="Cheng J.F."/>
            <person name="Han C."/>
            <person name="Chertkov O."/>
            <person name="Bruce D."/>
            <person name="Tapia R."/>
            <person name="Goodwin L."/>
            <person name="Pitluck S."/>
            <person name="Liolios K."/>
            <person name="Ivanova N."/>
            <person name="Mavromatis K."/>
            <person name="Chen A."/>
            <person name="Palaniappan K."/>
            <person name="Land M."/>
            <person name="Hauser L."/>
            <person name="Chang Y.J."/>
            <person name="Jeffries C.D."/>
            <person name="Detter J.C."/>
            <person name="Rohde M."/>
            <person name="Goker M."/>
            <person name="Bristow J."/>
            <person name="Eisen J.A."/>
            <person name="Markowitz V."/>
            <person name="Hugenholtz P."/>
            <person name="Klenk H.P."/>
            <person name="Kyrpides N.C."/>
        </authorList>
    </citation>
    <scope>NUCLEOTIDE SEQUENCE [LARGE SCALE GENOMIC DNA]</scope>
    <source>
        <strain evidence="2">ATCC 33309 / DSM 7299 / CCUG 15893 / LMG 7604 / NCTC 12251 / CI</strain>
    </source>
</reference>
<dbReference type="RefSeq" id="WP_013136547.1">
    <property type="nucleotide sequence ID" value="NC_014166.1"/>
</dbReference>
<dbReference type="Pfam" id="PF06035">
    <property type="entry name" value="Peptidase_C93"/>
    <property type="match status" value="1"/>
</dbReference>
<dbReference type="Gene3D" id="3.10.620.30">
    <property type="match status" value="1"/>
</dbReference>
<accession>D5V6Y2</accession>
<evidence type="ECO:0008006" key="3">
    <source>
        <dbReference type="Google" id="ProtNLM"/>
    </source>
</evidence>
<dbReference type="STRING" id="572480.Arnit_2754"/>
<name>D5V6Y2_ARCNC</name>
<dbReference type="PANTHER" id="PTHR39327:SF1">
    <property type="entry name" value="BLR5470 PROTEIN"/>
    <property type="match status" value="1"/>
</dbReference>
<dbReference type="eggNOG" id="COG3672">
    <property type="taxonomic scope" value="Bacteria"/>
</dbReference>
<dbReference type="OrthoDB" id="5401788at2"/>
<protein>
    <recommendedName>
        <fullName evidence="3">Transglutaminase family protein cysteine peptidase BTLCP</fullName>
    </recommendedName>
</protein>
<evidence type="ECO:0000313" key="2">
    <source>
        <dbReference type="Proteomes" id="UP000000939"/>
    </source>
</evidence>